<comment type="caution">
    <text evidence="3">The sequence shown here is derived from an EMBL/GenBank/DDBJ whole genome shotgun (WGS) entry which is preliminary data.</text>
</comment>
<feature type="coiled-coil region" evidence="1">
    <location>
        <begin position="60"/>
        <end position="87"/>
    </location>
</feature>
<dbReference type="NCBIfam" id="NF038116">
    <property type="entry name" value="Sden1266_dom"/>
    <property type="match status" value="1"/>
</dbReference>
<accession>A0ABX1KRN4</accession>
<evidence type="ECO:0000313" key="3">
    <source>
        <dbReference type="EMBL" id="NLQ24284.1"/>
    </source>
</evidence>
<organism evidence="3 4">
    <name type="scientific">Shewanella oncorhynchi</name>
    <dbReference type="NCBI Taxonomy" id="2726434"/>
    <lineage>
        <taxon>Bacteria</taxon>
        <taxon>Pseudomonadati</taxon>
        <taxon>Pseudomonadota</taxon>
        <taxon>Gammaproteobacteria</taxon>
        <taxon>Alteromonadales</taxon>
        <taxon>Shewanellaceae</taxon>
        <taxon>Shewanella</taxon>
    </lineage>
</organism>
<dbReference type="Proteomes" id="UP000527352">
    <property type="component" value="Unassembled WGS sequence"/>
</dbReference>
<evidence type="ECO:0008006" key="5">
    <source>
        <dbReference type="Google" id="ProtNLM"/>
    </source>
</evidence>
<reference evidence="3 4" key="1">
    <citation type="submission" date="2020-04" db="EMBL/GenBank/DDBJ databases">
        <title>The first description of lens atrophy caused by putative novel Shewanella sp. that is a new emerging pathogen for cultured rainbow trout?</title>
        <authorList>
            <person name="Saticioglu I.B."/>
            <person name="Duman M."/>
            <person name="Altun S."/>
        </authorList>
    </citation>
    <scope>NUCLEOTIDE SEQUENCE [LARGE SCALE GENOMIC DNA]</scope>
    <source>
        <strain evidence="3 4">S-1</strain>
    </source>
</reference>
<evidence type="ECO:0000313" key="4">
    <source>
        <dbReference type="Proteomes" id="UP000527352"/>
    </source>
</evidence>
<proteinExistence type="predicted"/>
<evidence type="ECO:0000256" key="2">
    <source>
        <dbReference type="SAM" id="SignalP"/>
    </source>
</evidence>
<keyword evidence="4" id="KW-1185">Reference proteome</keyword>
<name>A0ABX1KRN4_9GAMM</name>
<gene>
    <name evidence="3" type="ORF">HGO26_15540</name>
</gene>
<keyword evidence="2" id="KW-0732">Signal</keyword>
<keyword evidence="1" id="KW-0175">Coiled coil</keyword>
<feature type="chain" id="PRO_5047386512" description="GlyGly-CTERM sorting domain-containing protein" evidence="2">
    <location>
        <begin position="36"/>
        <end position="321"/>
    </location>
</feature>
<feature type="signal peptide" evidence="2">
    <location>
        <begin position="1"/>
        <end position="35"/>
    </location>
</feature>
<protein>
    <recommendedName>
        <fullName evidence="5">GlyGly-CTERM sorting domain-containing protein</fullName>
    </recommendedName>
</protein>
<dbReference type="RefSeq" id="WP_168826309.1">
    <property type="nucleotide sequence ID" value="NZ_JABAEB010000009.1"/>
</dbReference>
<dbReference type="EMBL" id="JABAEB010000009">
    <property type="protein sequence ID" value="NLQ24284.1"/>
    <property type="molecule type" value="Genomic_DNA"/>
</dbReference>
<sequence length="321" mass="34764">MNTLNKQDMAATVNVKLFMATAIAALFLASLAASAQPRELESSQSLTPFTAASVGIAKKAENSEQAAEQEQQALALLQQALALLQQAAPAKNVTEVAAAAVKSLAPALSSKAPTTNRVQLMGASPMTREQVTAKHASQGIPSSSATSEDPYRAPVYHSFSIFDASSRLFEDFDYDGFYQTFSVTFDVDVNGAYLNERADLFAELYLSRDGGPWVHYYTTDVFTIYGDSTQDDYEVLTTLYTGYATDHYDVLIDVYEVGYSDIVATISADETDSLYALPLESSDRDREPDIIVVEESGGAFSVLGLLCLSLCAGLRLNRTRV</sequence>
<evidence type="ECO:0000256" key="1">
    <source>
        <dbReference type="SAM" id="Coils"/>
    </source>
</evidence>